<dbReference type="SUPFAM" id="SSF53067">
    <property type="entry name" value="Actin-like ATPase domain"/>
    <property type="match status" value="2"/>
</dbReference>
<organism evidence="1 2">
    <name type="scientific">Armillaria ostoyae</name>
    <name type="common">Armillaria root rot fungus</name>
    <dbReference type="NCBI Taxonomy" id="47428"/>
    <lineage>
        <taxon>Eukaryota</taxon>
        <taxon>Fungi</taxon>
        <taxon>Dikarya</taxon>
        <taxon>Basidiomycota</taxon>
        <taxon>Agaricomycotina</taxon>
        <taxon>Agaricomycetes</taxon>
        <taxon>Agaricomycetidae</taxon>
        <taxon>Agaricales</taxon>
        <taxon>Marasmiineae</taxon>
        <taxon>Physalacriaceae</taxon>
        <taxon>Armillaria</taxon>
    </lineage>
</organism>
<dbReference type="STRING" id="47428.A0A284RZE2"/>
<dbReference type="Gene3D" id="3.30.420.40">
    <property type="match status" value="1"/>
</dbReference>
<evidence type="ECO:0000313" key="1">
    <source>
        <dbReference type="EMBL" id="SJL14080.1"/>
    </source>
</evidence>
<reference evidence="2" key="1">
    <citation type="journal article" date="2017" name="Nat. Ecol. Evol.">
        <title>Genome expansion and lineage-specific genetic innovations in the forest pathogenic fungi Armillaria.</title>
        <authorList>
            <person name="Sipos G."/>
            <person name="Prasanna A.N."/>
            <person name="Walter M.C."/>
            <person name="O'Connor E."/>
            <person name="Balint B."/>
            <person name="Krizsan K."/>
            <person name="Kiss B."/>
            <person name="Hess J."/>
            <person name="Varga T."/>
            <person name="Slot J."/>
            <person name="Riley R."/>
            <person name="Boka B."/>
            <person name="Rigling D."/>
            <person name="Barry K."/>
            <person name="Lee J."/>
            <person name="Mihaltcheva S."/>
            <person name="LaButti K."/>
            <person name="Lipzen A."/>
            <person name="Waldron R."/>
            <person name="Moloney N.M."/>
            <person name="Sperisen C."/>
            <person name="Kredics L."/>
            <person name="Vagvoelgyi C."/>
            <person name="Patrignani A."/>
            <person name="Fitzpatrick D."/>
            <person name="Nagy I."/>
            <person name="Doyle S."/>
            <person name="Anderson J.B."/>
            <person name="Grigoriev I.V."/>
            <person name="Gueldener U."/>
            <person name="Muensterkoetter M."/>
            <person name="Nagy L.G."/>
        </authorList>
    </citation>
    <scope>NUCLEOTIDE SEQUENCE [LARGE SCALE GENOMIC DNA]</scope>
    <source>
        <strain evidence="2">C18/9</strain>
    </source>
</reference>
<dbReference type="PANTHER" id="PTHR14187">
    <property type="entry name" value="ALPHA KINASE/ELONGATION FACTOR 2 KINASE"/>
    <property type="match status" value="1"/>
</dbReference>
<dbReference type="CDD" id="cd10170">
    <property type="entry name" value="ASKHA_NBD_HSP70"/>
    <property type="match status" value="1"/>
</dbReference>
<accession>A0A284RZE2</accession>
<dbReference type="OrthoDB" id="2963168at2759"/>
<dbReference type="AlphaFoldDB" id="A0A284RZE2"/>
<dbReference type="PANTHER" id="PTHR14187:SF5">
    <property type="entry name" value="HEAT SHOCK 70 KDA PROTEIN 12A"/>
    <property type="match status" value="1"/>
</dbReference>
<evidence type="ECO:0000313" key="2">
    <source>
        <dbReference type="Proteomes" id="UP000219338"/>
    </source>
</evidence>
<keyword evidence="2" id="KW-1185">Reference proteome</keyword>
<dbReference type="OMA" id="TYILETH"/>
<dbReference type="EMBL" id="FUEG01000022">
    <property type="protein sequence ID" value="SJL14080.1"/>
    <property type="molecule type" value="Genomic_DNA"/>
</dbReference>
<sequence>MTTRKPYAGSRRKLVFAFDLGTTYSGISYSVLDPGSVPEIKGVTRFPEQEHVGSDAKIPTILYYDKTGTVRAVGAEALKESVLEQAEEENWFKCSGFKLHLRPNLEGSAIQAQAASFPPLPPGKDVVTVFADFFKYLFQCGKTYILETHPSATTFWSSVEDSIEFILTHPNGWEGRDQANMRRAAVLAGLVPNEVAGEKRIHFVTEGEASLHFCIHHGLSSFIKDQEAVIIIDAGGGTVDISTYTCVSAKDGDQAQTFKEVAAPQCNHLFVNANIFLTPHFLMVPVMVFYFDADWLTYSKAKLKRTKFAKEAEHIAQCFDKTTKLRFKVADEPAYIHFGGMRDKDPKLNINMGKLKLTGAEVASFFEPSVSSIIKVVDAQRFASKSTVSAAFLVGGFAASNYLFSKLQEHFEPLNIAFSRPDSHVNKAVADGALSFHLDRAVLERISKYNYGIRIFTTYDASVPGHAERKDKTFMSDAGELSLSNQYSIILPKGESIAETKEFRSPYRRTAQKLSDLASISQDILCYRGIRENPLWMDAEIDNYPVLCNVTADTQEAARSLVLQRRPDGKSYFSFSFSIILLLGQTEMKAQIAWVENGVEKRSAPPCESSASIDVVEILGALLVLYTDRNN</sequence>
<protein>
    <submittedName>
        <fullName evidence="1">Uncharacterized protein</fullName>
    </submittedName>
</protein>
<name>A0A284RZE2_ARMOS</name>
<proteinExistence type="predicted"/>
<dbReference type="InterPro" id="IPR043129">
    <property type="entry name" value="ATPase_NBD"/>
</dbReference>
<gene>
    <name evidence="1" type="ORF">ARMOST_17535</name>
</gene>
<dbReference type="Proteomes" id="UP000219338">
    <property type="component" value="Unassembled WGS sequence"/>
</dbReference>